<dbReference type="PROSITE" id="PS00414">
    <property type="entry name" value="PROFILIN"/>
    <property type="match status" value="1"/>
</dbReference>
<proteinExistence type="predicted"/>
<dbReference type="AlphaFoldDB" id="A0AAD5A3U9"/>
<organism evidence="1 2">
    <name type="scientific">Silurus asotus</name>
    <name type="common">Amur catfish</name>
    <name type="synonym">Parasilurus asotus</name>
    <dbReference type="NCBI Taxonomy" id="30991"/>
    <lineage>
        <taxon>Eukaryota</taxon>
        <taxon>Metazoa</taxon>
        <taxon>Chordata</taxon>
        <taxon>Craniata</taxon>
        <taxon>Vertebrata</taxon>
        <taxon>Euteleostomi</taxon>
        <taxon>Actinopterygii</taxon>
        <taxon>Neopterygii</taxon>
        <taxon>Teleostei</taxon>
        <taxon>Ostariophysi</taxon>
        <taxon>Siluriformes</taxon>
        <taxon>Siluridae</taxon>
        <taxon>Silurus</taxon>
    </lineage>
</organism>
<reference evidence="1" key="1">
    <citation type="submission" date="2018-07" db="EMBL/GenBank/DDBJ databases">
        <title>Comparative genomics of catfishes provides insights into carnivory and benthic adaptation.</title>
        <authorList>
            <person name="Zhang Y."/>
            <person name="Wang D."/>
            <person name="Peng Z."/>
            <person name="Zheng S."/>
            <person name="Shao F."/>
            <person name="Tao W."/>
        </authorList>
    </citation>
    <scope>NUCLEOTIDE SEQUENCE</scope>
    <source>
        <strain evidence="1">Chongqing</strain>
    </source>
</reference>
<dbReference type="InterPro" id="IPR027310">
    <property type="entry name" value="Profilin_CS"/>
</dbReference>
<sequence>MAWQEYKEMRQQDGDGNVLTNAESVLRRSRKYFEQLINEENERESKLVGVEMVKQEVDRIIKEEVRAAIKRMNNGKSVGPDDIPRCHGDEAWRCLGEMVVEFLTRLFNKILEEKAHDRLLREKLWYCMRKSGVSEKYLRVVQDMYEDSVTAVKSAVGMTDWFKVEVGLHQGSALSPYLFAVLMDMWPVL</sequence>
<dbReference type="EMBL" id="MU580924">
    <property type="protein sequence ID" value="KAI5608722.1"/>
    <property type="molecule type" value="Genomic_DNA"/>
</dbReference>
<keyword evidence="2" id="KW-1185">Reference proteome</keyword>
<comment type="caution">
    <text evidence="1">The sequence shown here is derived from an EMBL/GenBank/DDBJ whole genome shotgun (WGS) entry which is preliminary data.</text>
</comment>
<name>A0AAD5A3U9_SILAS</name>
<protein>
    <recommendedName>
        <fullName evidence="3">Reverse transcriptase domain-containing protein</fullName>
    </recommendedName>
</protein>
<evidence type="ECO:0008006" key="3">
    <source>
        <dbReference type="Google" id="ProtNLM"/>
    </source>
</evidence>
<dbReference type="PANTHER" id="PTHR19446">
    <property type="entry name" value="REVERSE TRANSCRIPTASES"/>
    <property type="match status" value="1"/>
</dbReference>
<accession>A0AAD5A3U9</accession>
<dbReference type="Proteomes" id="UP001205998">
    <property type="component" value="Unassembled WGS sequence"/>
</dbReference>
<dbReference type="GO" id="GO:0003779">
    <property type="term" value="F:actin binding"/>
    <property type="evidence" value="ECO:0007669"/>
    <property type="project" value="InterPro"/>
</dbReference>
<evidence type="ECO:0000313" key="2">
    <source>
        <dbReference type="Proteomes" id="UP001205998"/>
    </source>
</evidence>
<gene>
    <name evidence="1" type="ORF">C0J50_12215</name>
</gene>
<evidence type="ECO:0000313" key="1">
    <source>
        <dbReference type="EMBL" id="KAI5608722.1"/>
    </source>
</evidence>